<dbReference type="RefSeq" id="WP_011466777.1">
    <property type="nucleotide sequence ID" value="NC_007912.1"/>
</dbReference>
<sequence>MFSNIKRLHVLVLVLGCWASFCCAQPANHANNIVLKAKPQQCVVLNEGQACHKTIRIYWQANKPGDYCLVISKNKTQLQCWQAAAQGVYQLAFDSSTSLPIYLIESKQQAPLASVNITVSWVYEARRESRASWRLF</sequence>
<dbReference type="EMBL" id="CP000282">
    <property type="protein sequence ID" value="ABD79553.1"/>
    <property type="molecule type" value="Genomic_DNA"/>
</dbReference>
<dbReference type="HOGENOM" id="CLU_142731_0_0_6"/>
<organism evidence="2 3">
    <name type="scientific">Saccharophagus degradans (strain 2-40 / ATCC 43961 / DSM 17024)</name>
    <dbReference type="NCBI Taxonomy" id="203122"/>
    <lineage>
        <taxon>Bacteria</taxon>
        <taxon>Pseudomonadati</taxon>
        <taxon>Pseudomonadota</taxon>
        <taxon>Gammaproteobacteria</taxon>
        <taxon>Cellvibrionales</taxon>
        <taxon>Cellvibrionaceae</taxon>
        <taxon>Saccharophagus</taxon>
    </lineage>
</organism>
<dbReference type="Pfam" id="PF11456">
    <property type="entry name" value="DUF3019"/>
    <property type="match status" value="1"/>
</dbReference>
<reference evidence="2 3" key="1">
    <citation type="journal article" date="2008" name="PLoS Genet.">
        <title>Complete genome sequence of the complex carbohydrate-degrading marine bacterium, Saccharophagus degradans strain 2-40 T.</title>
        <authorList>
            <person name="Weiner R.M."/>
            <person name="Taylor L.E.II."/>
            <person name="Henrissat B."/>
            <person name="Hauser L."/>
            <person name="Land M."/>
            <person name="Coutinho P.M."/>
            <person name="Rancurel C."/>
            <person name="Saunders E.H."/>
            <person name="Longmire A.G."/>
            <person name="Zhang H."/>
            <person name="Bayer E.A."/>
            <person name="Gilbert H.J."/>
            <person name="Larimer F."/>
            <person name="Zhulin I.B."/>
            <person name="Ekborg N.A."/>
            <person name="Lamed R."/>
            <person name="Richardson P.M."/>
            <person name="Borovok I."/>
            <person name="Hutcheson S."/>
        </authorList>
    </citation>
    <scope>NUCLEOTIDE SEQUENCE [LARGE SCALE GENOMIC DNA]</scope>
    <source>
        <strain evidence="3">2-40 / ATCC 43961 / DSM 17024</strain>
    </source>
</reference>
<evidence type="ECO:0008006" key="4">
    <source>
        <dbReference type="Google" id="ProtNLM"/>
    </source>
</evidence>
<dbReference type="InterPro" id="IPR021559">
    <property type="entry name" value="DUF3019"/>
</dbReference>
<dbReference type="STRING" id="203122.Sde_0289"/>
<gene>
    <name evidence="2" type="ordered locus">Sde_0289</name>
</gene>
<feature type="signal peptide" evidence="1">
    <location>
        <begin position="1"/>
        <end position="24"/>
    </location>
</feature>
<dbReference type="AlphaFoldDB" id="Q21P26"/>
<dbReference type="GeneID" id="98611992"/>
<evidence type="ECO:0000313" key="3">
    <source>
        <dbReference type="Proteomes" id="UP000001947"/>
    </source>
</evidence>
<proteinExistence type="predicted"/>
<feature type="chain" id="PRO_5004200303" description="DUF3019 domain-containing protein" evidence="1">
    <location>
        <begin position="25"/>
        <end position="136"/>
    </location>
</feature>
<evidence type="ECO:0000256" key="1">
    <source>
        <dbReference type="SAM" id="SignalP"/>
    </source>
</evidence>
<protein>
    <recommendedName>
        <fullName evidence="4">DUF3019 domain-containing protein</fullName>
    </recommendedName>
</protein>
<dbReference type="KEGG" id="sde:Sde_0289"/>
<dbReference type="OrthoDB" id="5772660at2"/>
<evidence type="ECO:0000313" key="2">
    <source>
        <dbReference type="EMBL" id="ABD79553.1"/>
    </source>
</evidence>
<dbReference type="Proteomes" id="UP000001947">
    <property type="component" value="Chromosome"/>
</dbReference>
<accession>Q21P26</accession>
<dbReference type="eggNOG" id="ENOG5032YD2">
    <property type="taxonomic scope" value="Bacteria"/>
</dbReference>
<keyword evidence="3" id="KW-1185">Reference proteome</keyword>
<keyword evidence="1" id="KW-0732">Signal</keyword>
<name>Q21P26_SACD2</name>